<protein>
    <submittedName>
        <fullName evidence="2">Uncharacterized protein</fullName>
    </submittedName>
</protein>
<feature type="region of interest" description="Disordered" evidence="1">
    <location>
        <begin position="25"/>
        <end position="48"/>
    </location>
</feature>
<evidence type="ECO:0000313" key="2">
    <source>
        <dbReference type="EMBL" id="KAG9393808.1"/>
    </source>
</evidence>
<comment type="caution">
    <text evidence="2">The sequence shown here is derived from an EMBL/GenBank/DDBJ whole genome shotgun (WGS) entry which is preliminary data.</text>
</comment>
<organism evidence="2 3">
    <name type="scientific">Carpediemonas membranifera</name>
    <dbReference type="NCBI Taxonomy" id="201153"/>
    <lineage>
        <taxon>Eukaryota</taxon>
        <taxon>Metamonada</taxon>
        <taxon>Carpediemonas-like organisms</taxon>
        <taxon>Carpediemonas</taxon>
    </lineage>
</organism>
<dbReference type="Proteomes" id="UP000717585">
    <property type="component" value="Unassembled WGS sequence"/>
</dbReference>
<gene>
    <name evidence="2" type="ORF">J8273_4671</name>
</gene>
<name>A0A8J6ATM2_9EUKA</name>
<dbReference type="EMBL" id="JAHDYR010000020">
    <property type="protein sequence ID" value="KAG9393808.1"/>
    <property type="molecule type" value="Genomic_DNA"/>
</dbReference>
<evidence type="ECO:0000313" key="3">
    <source>
        <dbReference type="Proteomes" id="UP000717585"/>
    </source>
</evidence>
<accession>A0A8J6ATM2</accession>
<evidence type="ECO:0000256" key="1">
    <source>
        <dbReference type="SAM" id="MobiDB-lite"/>
    </source>
</evidence>
<proteinExistence type="predicted"/>
<sequence length="119" mass="12995">MSARRDHDSGVKHRENVITGISTSCLRSPVHRTTPRERTEGWDSQPQALYGDGAEDAMSIMTTIHQRISSCCLVEAFSLLIGQTFTADTQLSTRSFNASLGMNDASANLYSSLSNIRAS</sequence>
<keyword evidence="3" id="KW-1185">Reference proteome</keyword>
<reference evidence="2" key="1">
    <citation type="submission" date="2021-05" db="EMBL/GenBank/DDBJ databases">
        <title>A free-living protist that lacks canonical eukaryotic 1 DNA replication and segregation systems.</title>
        <authorList>
            <person name="Salas-Leiva D.E."/>
            <person name="Tromer E.C."/>
            <person name="Curtis B.A."/>
            <person name="Jerlstrom-Hultqvist J."/>
            <person name="Kolisko M."/>
            <person name="Yi Z."/>
            <person name="Salas-Leiva J.S."/>
            <person name="Gallot-Lavallee L."/>
            <person name="Kops G.J.P.L."/>
            <person name="Archibald J.M."/>
            <person name="Simpson A.G.B."/>
            <person name="Roger A.J."/>
        </authorList>
    </citation>
    <scope>NUCLEOTIDE SEQUENCE</scope>
    <source>
        <strain evidence="2">BICM</strain>
    </source>
</reference>
<dbReference type="AlphaFoldDB" id="A0A8J6ATM2"/>